<dbReference type="InterPro" id="IPR003961">
    <property type="entry name" value="FN3_dom"/>
</dbReference>
<dbReference type="EMBL" id="PZQS01000010">
    <property type="protein sequence ID" value="PVD23311.1"/>
    <property type="molecule type" value="Genomic_DNA"/>
</dbReference>
<feature type="region of interest" description="Disordered" evidence="1">
    <location>
        <begin position="686"/>
        <end position="730"/>
    </location>
</feature>
<evidence type="ECO:0000256" key="2">
    <source>
        <dbReference type="SAM" id="Phobius"/>
    </source>
</evidence>
<evidence type="ECO:0000313" key="5">
    <source>
        <dbReference type="Proteomes" id="UP000245119"/>
    </source>
</evidence>
<feature type="compositionally biased region" description="Low complexity" evidence="1">
    <location>
        <begin position="268"/>
        <end position="279"/>
    </location>
</feature>
<feature type="compositionally biased region" description="Basic residues" evidence="1">
    <location>
        <begin position="713"/>
        <end position="722"/>
    </location>
</feature>
<organism evidence="4 5">
    <name type="scientific">Pomacea canaliculata</name>
    <name type="common">Golden apple snail</name>
    <dbReference type="NCBI Taxonomy" id="400727"/>
    <lineage>
        <taxon>Eukaryota</taxon>
        <taxon>Metazoa</taxon>
        <taxon>Spiralia</taxon>
        <taxon>Lophotrochozoa</taxon>
        <taxon>Mollusca</taxon>
        <taxon>Gastropoda</taxon>
        <taxon>Caenogastropoda</taxon>
        <taxon>Architaenioglossa</taxon>
        <taxon>Ampullarioidea</taxon>
        <taxon>Ampullariidae</taxon>
        <taxon>Pomacea</taxon>
    </lineage>
</organism>
<evidence type="ECO:0000256" key="1">
    <source>
        <dbReference type="SAM" id="MobiDB-lite"/>
    </source>
</evidence>
<reference evidence="4 5" key="1">
    <citation type="submission" date="2018-04" db="EMBL/GenBank/DDBJ databases">
        <title>The genome of golden apple snail Pomacea canaliculata provides insight into stress tolerance and invasive adaptation.</title>
        <authorList>
            <person name="Liu C."/>
            <person name="Liu B."/>
            <person name="Ren Y."/>
            <person name="Zhang Y."/>
            <person name="Wang H."/>
            <person name="Li S."/>
            <person name="Jiang F."/>
            <person name="Yin L."/>
            <person name="Zhang G."/>
            <person name="Qian W."/>
            <person name="Fan W."/>
        </authorList>
    </citation>
    <scope>NUCLEOTIDE SEQUENCE [LARGE SCALE GENOMIC DNA]</scope>
    <source>
        <strain evidence="4">SZHN2017</strain>
        <tissue evidence="4">Muscle</tissue>
    </source>
</reference>
<dbReference type="PROSITE" id="PS50853">
    <property type="entry name" value="FN3"/>
    <property type="match status" value="2"/>
</dbReference>
<dbReference type="InterPro" id="IPR013783">
    <property type="entry name" value="Ig-like_fold"/>
</dbReference>
<comment type="caution">
    <text evidence="4">The sequence shown here is derived from an EMBL/GenBank/DDBJ whole genome shotgun (WGS) entry which is preliminary data.</text>
</comment>
<evidence type="ECO:0000313" key="4">
    <source>
        <dbReference type="EMBL" id="PVD23311.1"/>
    </source>
</evidence>
<feature type="region of interest" description="Disordered" evidence="1">
    <location>
        <begin position="839"/>
        <end position="864"/>
    </location>
</feature>
<keyword evidence="2" id="KW-1133">Transmembrane helix</keyword>
<dbReference type="Proteomes" id="UP000245119">
    <property type="component" value="Linkage Group LG10"/>
</dbReference>
<protein>
    <recommendedName>
        <fullName evidence="3">Fibronectin type-III domain-containing protein</fullName>
    </recommendedName>
</protein>
<keyword evidence="5" id="KW-1185">Reference proteome</keyword>
<keyword evidence="2" id="KW-0812">Transmembrane</keyword>
<feature type="transmembrane region" description="Helical" evidence="2">
    <location>
        <begin position="510"/>
        <end position="532"/>
    </location>
</feature>
<dbReference type="OrthoDB" id="6071279at2759"/>
<feature type="domain" description="Fibronectin type-III" evidence="3">
    <location>
        <begin position="76"/>
        <end position="177"/>
    </location>
</feature>
<sequence length="864" mass="95981">MDYHSTESVSTAHKLLVYVLRLAQPEMWLDIGQQGRWDSLVSVLLASHSVSDNNVFGSVRENFTTKTDRSIVKLLPINGLTVVTVPGNSTVLSVSWEPADRTKDTDCEWRIGIQAKVDVWMAMERWVEYAEKPCQSSHMLLDGLHAYVTYTVQIQIRLLGSQYWSDETKVQATTPEDKPSQSPELTPGGYVTWDCRQQKCLSLYWKSVPAAAQNGEIIYYQVVVKENETIVTNTTEKTSGNSMTVYIGQRDDVTLVVELSAGTSVGFSSPPSRIDIPPRLETPVPSGPEEVNVERQQNSVNAANATYTVTWSALPGHDQDDYVTVFWCKSKVHPDVPIECLAGMEWTHLPPNITAHTLDLGDEVGRQWYFGVSRTRRNVSRGVTWNRCVYDYMGVPSKPTLQASIKSETEMTVSWDFNMCDIAFLKGLPVTYEIFYRKTDSANPSCLGESARNVTAEVGVKSEVLDNLIYGATYGVCMRILTARNASDVSDVKLATVETLSVESTDRSNVPVFAGVLAAIVAVIMAIGILVFRWKLQLKATMFPSGNLWLPKPKTHGRWDVEIPVEQSLGTGSSPSHTIQVPHDAEIHDQPVTLESTTFRPGCRRYWTRTPPAVSGGAAPEKFCRQPTSVNHRWLLSTGILHQQSAKTTRRVPRHNHHAMTLVQTVQALKTSPQCLLSTAQFNLSPTPRVRQSKSKPSVRSTIAEQKEGQTIKRTRYASHRPPRGERSGAQTRTVLWTSRCCRWRPVCCKCDAGINNTMELQPLTVRSKPSLHGGYISESSLCKCEGTELSQNIGLQPRDRDDERAVASDSPRDVRNSRSDVERSEYLVLDNTVADKKTHSSYNTTTPGADAVPNAQGSTGLCS</sequence>
<feature type="compositionally biased region" description="Basic and acidic residues" evidence="1">
    <location>
        <begin position="798"/>
        <end position="823"/>
    </location>
</feature>
<dbReference type="STRING" id="400727.A0A2T7NQ64"/>
<evidence type="ECO:0000259" key="3">
    <source>
        <dbReference type="PROSITE" id="PS50853"/>
    </source>
</evidence>
<dbReference type="AlphaFoldDB" id="A0A2T7NQ64"/>
<dbReference type="SUPFAM" id="SSF49265">
    <property type="entry name" value="Fibronectin type III"/>
    <property type="match status" value="2"/>
</dbReference>
<dbReference type="InterPro" id="IPR036116">
    <property type="entry name" value="FN3_sf"/>
</dbReference>
<feature type="region of interest" description="Disordered" evidence="1">
    <location>
        <begin position="267"/>
        <end position="290"/>
    </location>
</feature>
<name>A0A2T7NQ64_POMCA</name>
<gene>
    <name evidence="4" type="ORF">C0Q70_16579</name>
</gene>
<proteinExistence type="predicted"/>
<dbReference type="Gene3D" id="2.60.40.10">
    <property type="entry name" value="Immunoglobulins"/>
    <property type="match status" value="3"/>
</dbReference>
<feature type="domain" description="Fibronectin type-III" evidence="3">
    <location>
        <begin position="395"/>
        <end position="502"/>
    </location>
</feature>
<accession>A0A2T7NQ64</accession>
<feature type="region of interest" description="Disordered" evidence="1">
    <location>
        <begin position="797"/>
        <end position="823"/>
    </location>
</feature>
<feature type="compositionally biased region" description="Polar residues" evidence="1">
    <location>
        <begin position="695"/>
        <end position="704"/>
    </location>
</feature>
<dbReference type="SMART" id="SM00060">
    <property type="entry name" value="FN3"/>
    <property type="match status" value="2"/>
</dbReference>
<keyword evidence="2" id="KW-0472">Membrane</keyword>